<evidence type="ECO:0000313" key="1">
    <source>
        <dbReference type="EMBL" id="MBK1866726.1"/>
    </source>
</evidence>
<sequence>MSSDQLAANLRLLTSYGRSVADICRKAGFNRQQFTKYLSGAARPSLASLRRICDFFGVEEHEILRDEEAFRALIRLRPPRLGKTEDDPVTQFFTTLAGRHDLEAAAKLAGYYFLHMQDEPRSPTITRSLLRMRPEARCLAIKGIERFSANVPGLPRVLKYAGFAVVSEGRVYVAVDEILAHRSLWFGMHYASDFSGVSFLNGLSLGIDPQSRREILAARMILQFLGPSIDIKRELKRCGALPLDSPDIDPVVRYATRNDLTPGETVLMPRL</sequence>
<name>A0ACC5R245_9HYPH</name>
<proteinExistence type="predicted"/>
<accession>A0ACC5R245</accession>
<protein>
    <submittedName>
        <fullName evidence="1">Helix-turn-helix transcriptional regulator</fullName>
    </submittedName>
</protein>
<reference evidence="1" key="1">
    <citation type="submission" date="2021-01" db="EMBL/GenBank/DDBJ databases">
        <authorList>
            <person name="Sun Q."/>
        </authorList>
    </citation>
    <scope>NUCLEOTIDE SEQUENCE</scope>
    <source>
        <strain evidence="1">YIM B02566</strain>
    </source>
</reference>
<gene>
    <name evidence="1" type="ORF">JHL16_10205</name>
</gene>
<organism evidence="1 2">
    <name type="scientific">Taklimakanibacter albus</name>
    <dbReference type="NCBI Taxonomy" id="2800327"/>
    <lineage>
        <taxon>Bacteria</taxon>
        <taxon>Pseudomonadati</taxon>
        <taxon>Pseudomonadota</taxon>
        <taxon>Alphaproteobacteria</taxon>
        <taxon>Hyphomicrobiales</taxon>
        <taxon>Aestuariivirgaceae</taxon>
        <taxon>Taklimakanibacter</taxon>
    </lineage>
</organism>
<evidence type="ECO:0000313" key="2">
    <source>
        <dbReference type="Proteomes" id="UP000616151"/>
    </source>
</evidence>
<comment type="caution">
    <text evidence="1">The sequence shown here is derived from an EMBL/GenBank/DDBJ whole genome shotgun (WGS) entry which is preliminary data.</text>
</comment>
<dbReference type="EMBL" id="JAENHL010000006">
    <property type="protein sequence ID" value="MBK1866726.1"/>
    <property type="molecule type" value="Genomic_DNA"/>
</dbReference>
<keyword evidence="2" id="KW-1185">Reference proteome</keyword>
<dbReference type="Proteomes" id="UP000616151">
    <property type="component" value="Unassembled WGS sequence"/>
</dbReference>